<evidence type="ECO:0000313" key="2">
    <source>
        <dbReference type="EMBL" id="SHH37392.1"/>
    </source>
</evidence>
<dbReference type="Gene3D" id="2.40.10.120">
    <property type="match status" value="1"/>
</dbReference>
<feature type="signal peptide" evidence="1">
    <location>
        <begin position="1"/>
        <end position="19"/>
    </location>
</feature>
<evidence type="ECO:0000313" key="3">
    <source>
        <dbReference type="Proteomes" id="UP000184240"/>
    </source>
</evidence>
<dbReference type="RefSeq" id="WP_084673005.1">
    <property type="nucleotide sequence ID" value="NZ_FQXT01000001.1"/>
</dbReference>
<dbReference type="STRING" id="573501.SAMN04487999_0039"/>
<keyword evidence="1" id="KW-0732">Signal</keyword>
<accession>A0A1M5SFL7</accession>
<dbReference type="OrthoDB" id="9766361at2"/>
<gene>
    <name evidence="2" type="ORF">SAMN04487999_0039</name>
</gene>
<sequence length="263" mass="28866">MRIMLLLLSLCCLNSVVFGGVKEEISKTIVRVKSGNKYSTGFFYGNGNQIIATLHSIGNPDQIEVFIPSEKSWCSVRLNRISKKSDLVLLSLSECISANYLKPENITTSTIDTKVFTVGYYGSNDKYQDRDFTVGLIEGKRLKDLLEPSAEQEIRSLGFPSLDTEIVYLKGQLLHGFSGSPIVDYRGKLIGIADGGLENGAAGISWCITASALNDLKNATDAFPRSSLKKVNTLFAEEIPPSNAKTVSNGQFSFQLIKSRTFK</sequence>
<dbReference type="SUPFAM" id="SSF50494">
    <property type="entry name" value="Trypsin-like serine proteases"/>
    <property type="match status" value="1"/>
</dbReference>
<dbReference type="InterPro" id="IPR009003">
    <property type="entry name" value="Peptidase_S1_PA"/>
</dbReference>
<reference evidence="3" key="1">
    <citation type="submission" date="2016-11" db="EMBL/GenBank/DDBJ databases">
        <authorList>
            <person name="Varghese N."/>
            <person name="Submissions S."/>
        </authorList>
    </citation>
    <scope>NUCLEOTIDE SEQUENCE [LARGE SCALE GENOMIC DNA]</scope>
    <source>
        <strain evidence="3">DSM 19859</strain>
    </source>
</reference>
<name>A0A1M5SFL7_9FLAO</name>
<dbReference type="Proteomes" id="UP000184240">
    <property type="component" value="Unassembled WGS sequence"/>
</dbReference>
<dbReference type="EMBL" id="FQXT01000001">
    <property type="protein sequence ID" value="SHH37392.1"/>
    <property type="molecule type" value="Genomic_DNA"/>
</dbReference>
<dbReference type="Pfam" id="PF13365">
    <property type="entry name" value="Trypsin_2"/>
    <property type="match status" value="1"/>
</dbReference>
<protein>
    <submittedName>
        <fullName evidence="2">Trypsin-like peptidase domain-containing protein</fullName>
    </submittedName>
</protein>
<feature type="chain" id="PRO_5012229151" evidence="1">
    <location>
        <begin position="20"/>
        <end position="263"/>
    </location>
</feature>
<dbReference type="AlphaFoldDB" id="A0A1M5SFL7"/>
<proteinExistence type="predicted"/>
<organism evidence="2 3">
    <name type="scientific">Leeuwenhoekiella palythoae</name>
    <dbReference type="NCBI Taxonomy" id="573501"/>
    <lineage>
        <taxon>Bacteria</taxon>
        <taxon>Pseudomonadati</taxon>
        <taxon>Bacteroidota</taxon>
        <taxon>Flavobacteriia</taxon>
        <taxon>Flavobacteriales</taxon>
        <taxon>Flavobacteriaceae</taxon>
        <taxon>Leeuwenhoekiella</taxon>
    </lineage>
</organism>
<evidence type="ECO:0000256" key="1">
    <source>
        <dbReference type="SAM" id="SignalP"/>
    </source>
</evidence>